<dbReference type="GO" id="GO:0008374">
    <property type="term" value="F:O-acyltransferase activity"/>
    <property type="evidence" value="ECO:0007669"/>
    <property type="project" value="TreeGrafter"/>
</dbReference>
<dbReference type="EMBL" id="RXHU01000056">
    <property type="protein sequence ID" value="RTE08105.1"/>
    <property type="molecule type" value="Genomic_DNA"/>
</dbReference>
<evidence type="ECO:0000256" key="3">
    <source>
        <dbReference type="SAM" id="Phobius"/>
    </source>
</evidence>
<reference evidence="4 5" key="1">
    <citation type="submission" date="2018-12" db="EMBL/GenBank/DDBJ databases">
        <title>Bacillus ochoae sp. nov., Paenibacillus whitsoniae sp. nov., Paenibacillus spiritus sp. nov. Isolated from the Mars Exploration Rover during spacecraft assembly.</title>
        <authorList>
            <person name="Seuylemezian A."/>
            <person name="Vaishampayan P."/>
        </authorList>
    </citation>
    <scope>NUCLEOTIDE SEQUENCE [LARGE SCALE GENOMIC DNA]</scope>
    <source>
        <strain evidence="4 5">MER 54</strain>
    </source>
</reference>
<dbReference type="Proteomes" id="UP000276128">
    <property type="component" value="Unassembled WGS sequence"/>
</dbReference>
<keyword evidence="3" id="KW-1133">Transmembrane helix</keyword>
<gene>
    <name evidence="4" type="primary">wcaF</name>
    <name evidence="4" type="ORF">EJQ19_18590</name>
</gene>
<proteinExistence type="inferred from homology"/>
<keyword evidence="3" id="KW-0812">Transmembrane</keyword>
<dbReference type="NCBIfam" id="NF007797">
    <property type="entry name" value="PRK10502.1"/>
    <property type="match status" value="1"/>
</dbReference>
<dbReference type="OrthoDB" id="9801697at2"/>
<feature type="transmembrane region" description="Helical" evidence="3">
    <location>
        <begin position="20"/>
        <end position="39"/>
    </location>
</feature>
<keyword evidence="3" id="KW-0472">Membrane</keyword>
<evidence type="ECO:0000313" key="5">
    <source>
        <dbReference type="Proteomes" id="UP000276128"/>
    </source>
</evidence>
<dbReference type="Gene3D" id="2.160.10.10">
    <property type="entry name" value="Hexapeptide repeat proteins"/>
    <property type="match status" value="1"/>
</dbReference>
<accession>A0A3S0BJN8</accession>
<keyword evidence="5" id="KW-1185">Reference proteome</keyword>
<organism evidence="4 5">
    <name type="scientific">Paenibacillus whitsoniae</name>
    <dbReference type="NCBI Taxonomy" id="2496558"/>
    <lineage>
        <taxon>Bacteria</taxon>
        <taxon>Bacillati</taxon>
        <taxon>Bacillota</taxon>
        <taxon>Bacilli</taxon>
        <taxon>Bacillales</taxon>
        <taxon>Paenibacillaceae</taxon>
        <taxon>Paenibacillus</taxon>
    </lineage>
</organism>
<dbReference type="SUPFAM" id="SSF51161">
    <property type="entry name" value="Trimeric LpxA-like enzymes"/>
    <property type="match status" value="1"/>
</dbReference>
<name>A0A3S0BJN8_9BACL</name>
<protein>
    <submittedName>
        <fullName evidence="4">Colanic acid biosynthesis acetyltransferase WcaF</fullName>
    </submittedName>
</protein>
<keyword evidence="2 4" id="KW-0808">Transferase</keyword>
<dbReference type="GO" id="GO:0005829">
    <property type="term" value="C:cytosol"/>
    <property type="evidence" value="ECO:0007669"/>
    <property type="project" value="TreeGrafter"/>
</dbReference>
<dbReference type="PANTHER" id="PTHR23416:SF23">
    <property type="entry name" value="ACETYLTRANSFERASE C18B11.09C-RELATED"/>
    <property type="match status" value="1"/>
</dbReference>
<dbReference type="RefSeq" id="WP_126142742.1">
    <property type="nucleotide sequence ID" value="NZ_RXHU01000056.1"/>
</dbReference>
<dbReference type="InterPro" id="IPR051159">
    <property type="entry name" value="Hexapeptide_acetyltransf"/>
</dbReference>
<comment type="similarity">
    <text evidence="1">Belongs to the transferase hexapeptide repeat family.</text>
</comment>
<dbReference type="CDD" id="cd05825">
    <property type="entry name" value="LbH_wcaF_like"/>
    <property type="match status" value="1"/>
</dbReference>
<comment type="caution">
    <text evidence="4">The sequence shown here is derived from an EMBL/GenBank/DDBJ whole genome shotgun (WGS) entry which is preliminary data.</text>
</comment>
<evidence type="ECO:0000256" key="2">
    <source>
        <dbReference type="ARBA" id="ARBA00022679"/>
    </source>
</evidence>
<sequence length="197" mass="22860">MINRIRLDAYDQSHYSRGRSNAVVLLWWFIQGTLFRFSIHNMYGWRRFLLKLFGAKIGSRVQIRPTVKFTYPWNVEIGDYSWIGDHVELYSLDRIVIGQHCIVSQNSYLCTGSHELQDPRFSLITKPIVIRDGAWVASDVFVYPGVVMHEMAVAGARSTVMRNIPANEVHAGTPAQFIRYRFQEEAAEHEEENRVCH</sequence>
<dbReference type="AlphaFoldDB" id="A0A3S0BJN8"/>
<evidence type="ECO:0000313" key="4">
    <source>
        <dbReference type="EMBL" id="RTE08105.1"/>
    </source>
</evidence>
<evidence type="ECO:0000256" key="1">
    <source>
        <dbReference type="ARBA" id="ARBA00007274"/>
    </source>
</evidence>
<dbReference type="InterPro" id="IPR011004">
    <property type="entry name" value="Trimer_LpxA-like_sf"/>
</dbReference>
<dbReference type="PANTHER" id="PTHR23416">
    <property type="entry name" value="SIALIC ACID SYNTHASE-RELATED"/>
    <property type="match status" value="1"/>
</dbReference>